<feature type="region of interest" description="Disordered" evidence="2">
    <location>
        <begin position="493"/>
        <end position="548"/>
    </location>
</feature>
<dbReference type="EnsemblMetazoa" id="LLOJ007762-RA">
    <property type="protein sequence ID" value="LLOJ007762-PA"/>
    <property type="gene ID" value="LLOJ007762"/>
</dbReference>
<dbReference type="EMBL" id="AJWK01025878">
    <property type="status" value="NOT_ANNOTATED_CDS"/>
    <property type="molecule type" value="Genomic_DNA"/>
</dbReference>
<dbReference type="PROSITE" id="PS50238">
    <property type="entry name" value="RHOGAP"/>
    <property type="match status" value="1"/>
</dbReference>
<evidence type="ECO:0000259" key="3">
    <source>
        <dbReference type="PROSITE" id="PS50238"/>
    </source>
</evidence>
<dbReference type="InterPro" id="IPR000198">
    <property type="entry name" value="RhoGAP_dom"/>
</dbReference>
<dbReference type="SUPFAM" id="SSF48350">
    <property type="entry name" value="GTPase activation domain, GAP"/>
    <property type="match status" value="1"/>
</dbReference>
<dbReference type="InterPro" id="IPR008936">
    <property type="entry name" value="Rho_GTPase_activation_prot"/>
</dbReference>
<dbReference type="GO" id="GO:0007165">
    <property type="term" value="P:signal transduction"/>
    <property type="evidence" value="ECO:0007669"/>
    <property type="project" value="InterPro"/>
</dbReference>
<evidence type="ECO:0000256" key="2">
    <source>
        <dbReference type="SAM" id="MobiDB-lite"/>
    </source>
</evidence>
<dbReference type="SMART" id="SM00324">
    <property type="entry name" value="RhoGAP"/>
    <property type="match status" value="1"/>
</dbReference>
<dbReference type="PANTHER" id="PTHR23176">
    <property type="entry name" value="RHO/RAC/CDC GTPASE-ACTIVATING PROTEIN"/>
    <property type="match status" value="1"/>
</dbReference>
<sequence length="548" mass="62157">MITDDEKPLSVADIKRSLFQRGLTDHQLLRPVVPEKKPSVVEKRRSRSFGDIIDFEREQPKGIQRNASFRIQKPVSLQQQKKDLLVEIKARLEKRVNHHEKSTTQADQAEEGISEKCEGANGKEATGVTSPEIRKRYSPVYTRTRSICRSSDTSSLYSNSWRNSAKEEMQEVPEKSTEQVVVEEPKEESNHVVKRDSTNPARKSVKSLYSPSDFPHLAGFQFDVLKRNSSVPKLTSPHRNTYSAHPSLYFIEIDAGSDTSDVGKSSSNVKIKRHTSLRQTIKKKLQKTFSQHSVPSTLQNVPKAPGTNIPRFVVSCIETLTKKELIGTEGIYRSSPSQMEIRRVVKQTQKGNFDILEELNEPALLAGLLKNFFFSLKEHLISEETFERHFPIYLSDRLIEEEYLDRLKVLILDLDDIAYDTLAYLMRHLRDVADLSEKNLMKESNLGVVFSPCLFTNCEKKSSTIDLLNCMGLQAKVTELMIVNYDELFGDETPRSAPETPISAIDIPASSSRGTPERTDGEAGQKRRENLNVKKARRARSKTTCVLS</sequence>
<keyword evidence="1" id="KW-0343">GTPase activation</keyword>
<dbReference type="VEuPathDB" id="VectorBase:LLONM1_005067"/>
<dbReference type="Pfam" id="PF00620">
    <property type="entry name" value="RhoGAP"/>
    <property type="match status" value="1"/>
</dbReference>
<dbReference type="PANTHER" id="PTHR23176:SF0">
    <property type="entry name" value="RHO GTPASE ACTIVATING PROTEIN AT 19D, ISOFORM D"/>
    <property type="match status" value="1"/>
</dbReference>
<feature type="compositionally biased region" description="Basic and acidic residues" evidence="2">
    <location>
        <begin position="515"/>
        <end position="532"/>
    </location>
</feature>
<organism evidence="4 5">
    <name type="scientific">Lutzomyia longipalpis</name>
    <name type="common">Sand fly</name>
    <dbReference type="NCBI Taxonomy" id="7200"/>
    <lineage>
        <taxon>Eukaryota</taxon>
        <taxon>Metazoa</taxon>
        <taxon>Ecdysozoa</taxon>
        <taxon>Arthropoda</taxon>
        <taxon>Hexapoda</taxon>
        <taxon>Insecta</taxon>
        <taxon>Pterygota</taxon>
        <taxon>Neoptera</taxon>
        <taxon>Endopterygota</taxon>
        <taxon>Diptera</taxon>
        <taxon>Nematocera</taxon>
        <taxon>Psychodoidea</taxon>
        <taxon>Psychodidae</taxon>
        <taxon>Lutzomyia</taxon>
        <taxon>Lutzomyia</taxon>
    </lineage>
</organism>
<dbReference type="EMBL" id="AJWK01025877">
    <property type="status" value="NOT_ANNOTATED_CDS"/>
    <property type="molecule type" value="Genomic_DNA"/>
</dbReference>
<dbReference type="GO" id="GO:0005737">
    <property type="term" value="C:cytoplasm"/>
    <property type="evidence" value="ECO:0007669"/>
    <property type="project" value="TreeGrafter"/>
</dbReference>
<evidence type="ECO:0000256" key="1">
    <source>
        <dbReference type="ARBA" id="ARBA00022468"/>
    </source>
</evidence>
<dbReference type="Proteomes" id="UP000092461">
    <property type="component" value="Unassembled WGS sequence"/>
</dbReference>
<dbReference type="AlphaFoldDB" id="A0A1B0CSB3"/>
<feature type="domain" description="Rho-GAP" evidence="3">
    <location>
        <begin position="296"/>
        <end position="489"/>
    </location>
</feature>
<dbReference type="GO" id="GO:0005096">
    <property type="term" value="F:GTPase activator activity"/>
    <property type="evidence" value="ECO:0007669"/>
    <property type="project" value="UniProtKB-KW"/>
</dbReference>
<feature type="region of interest" description="Disordered" evidence="2">
    <location>
        <begin position="158"/>
        <end position="199"/>
    </location>
</feature>
<feature type="region of interest" description="Disordered" evidence="2">
    <location>
        <begin position="96"/>
        <end position="131"/>
    </location>
</feature>
<dbReference type="EMBL" id="AJWK01025876">
    <property type="status" value="NOT_ANNOTATED_CDS"/>
    <property type="molecule type" value="Genomic_DNA"/>
</dbReference>
<keyword evidence="5" id="KW-1185">Reference proteome</keyword>
<dbReference type="VEuPathDB" id="VectorBase:LLOJ007762"/>
<dbReference type="CDD" id="cd00159">
    <property type="entry name" value="RhoGAP"/>
    <property type="match status" value="1"/>
</dbReference>
<protein>
    <recommendedName>
        <fullName evidence="3">Rho-GAP domain-containing protein</fullName>
    </recommendedName>
</protein>
<feature type="compositionally biased region" description="Basic and acidic residues" evidence="2">
    <location>
        <begin position="164"/>
        <end position="197"/>
    </location>
</feature>
<dbReference type="InterPro" id="IPR050729">
    <property type="entry name" value="Rho-GAP"/>
</dbReference>
<feature type="compositionally biased region" description="Low complexity" evidence="2">
    <location>
        <begin position="501"/>
        <end position="512"/>
    </location>
</feature>
<proteinExistence type="predicted"/>
<name>A0A1B0CSB3_LUTLO</name>
<evidence type="ECO:0000313" key="4">
    <source>
        <dbReference type="EnsemblMetazoa" id="LLOJ007762-PA"/>
    </source>
</evidence>
<dbReference type="Gene3D" id="1.10.555.10">
    <property type="entry name" value="Rho GTPase activation protein"/>
    <property type="match status" value="1"/>
</dbReference>
<evidence type="ECO:0000313" key="5">
    <source>
        <dbReference type="Proteomes" id="UP000092461"/>
    </source>
</evidence>
<reference evidence="4" key="1">
    <citation type="submission" date="2020-05" db="UniProtKB">
        <authorList>
            <consortium name="EnsemblMetazoa"/>
        </authorList>
    </citation>
    <scope>IDENTIFICATION</scope>
    <source>
        <strain evidence="4">Jacobina</strain>
    </source>
</reference>
<accession>A0A1B0CSB3</accession>